<reference evidence="3" key="1">
    <citation type="submission" date="2022-08" db="EMBL/GenBank/DDBJ databases">
        <authorList>
            <person name="Gutierrez-Valencia J."/>
        </authorList>
    </citation>
    <scope>NUCLEOTIDE SEQUENCE</scope>
</reference>
<sequence>SRFVFHSFCTFISQLAFTIPILIFHSLLVSRFASKQSVSPKSKKSRGSHSNRS</sequence>
<keyword evidence="4" id="KW-1185">Reference proteome</keyword>
<gene>
    <name evidence="3" type="ORF">LITE_LOCUS36133</name>
</gene>
<protein>
    <submittedName>
        <fullName evidence="3">Uncharacterized protein</fullName>
    </submittedName>
</protein>
<evidence type="ECO:0000313" key="4">
    <source>
        <dbReference type="Proteomes" id="UP001154282"/>
    </source>
</evidence>
<evidence type="ECO:0000256" key="2">
    <source>
        <dbReference type="SAM" id="Phobius"/>
    </source>
</evidence>
<organism evidence="3 4">
    <name type="scientific">Linum tenue</name>
    <dbReference type="NCBI Taxonomy" id="586396"/>
    <lineage>
        <taxon>Eukaryota</taxon>
        <taxon>Viridiplantae</taxon>
        <taxon>Streptophyta</taxon>
        <taxon>Embryophyta</taxon>
        <taxon>Tracheophyta</taxon>
        <taxon>Spermatophyta</taxon>
        <taxon>Magnoliopsida</taxon>
        <taxon>eudicotyledons</taxon>
        <taxon>Gunneridae</taxon>
        <taxon>Pentapetalae</taxon>
        <taxon>rosids</taxon>
        <taxon>fabids</taxon>
        <taxon>Malpighiales</taxon>
        <taxon>Linaceae</taxon>
        <taxon>Linum</taxon>
    </lineage>
</organism>
<accession>A0AAV0P005</accession>
<dbReference type="AlphaFoldDB" id="A0AAV0P005"/>
<feature type="region of interest" description="Disordered" evidence="1">
    <location>
        <begin position="33"/>
        <end position="53"/>
    </location>
</feature>
<evidence type="ECO:0000313" key="3">
    <source>
        <dbReference type="EMBL" id="CAI0464290.1"/>
    </source>
</evidence>
<proteinExistence type="predicted"/>
<dbReference type="Proteomes" id="UP001154282">
    <property type="component" value="Unassembled WGS sequence"/>
</dbReference>
<dbReference type="EMBL" id="CAMGYJ010000008">
    <property type="protein sequence ID" value="CAI0464290.1"/>
    <property type="molecule type" value="Genomic_DNA"/>
</dbReference>
<comment type="caution">
    <text evidence="3">The sequence shown here is derived from an EMBL/GenBank/DDBJ whole genome shotgun (WGS) entry which is preliminary data.</text>
</comment>
<keyword evidence="2" id="KW-0812">Transmembrane</keyword>
<keyword evidence="2" id="KW-1133">Transmembrane helix</keyword>
<feature type="compositionally biased region" description="Basic residues" evidence="1">
    <location>
        <begin position="41"/>
        <end position="53"/>
    </location>
</feature>
<evidence type="ECO:0000256" key="1">
    <source>
        <dbReference type="SAM" id="MobiDB-lite"/>
    </source>
</evidence>
<feature type="transmembrane region" description="Helical" evidence="2">
    <location>
        <begin position="12"/>
        <end position="34"/>
    </location>
</feature>
<feature type="non-terminal residue" evidence="3">
    <location>
        <position position="1"/>
    </location>
</feature>
<keyword evidence="2" id="KW-0472">Membrane</keyword>
<name>A0AAV0P005_9ROSI</name>